<name>A0A542DHW4_AMYCI</name>
<sequence length="174" mass="18087">MQAMNLLYSILVTCALAAPTGVGPGESPMKIDELLPGPAGFVVLHNTSADPIHLGGWSARACTGSGSTELAMLPAGSFVPGHGDYLIIAGGFAGTAEANLVVDSVAGNGLTLLDQSRQRVDSLGFAPHSPCRENREARLCDHLSLGRDARSTDTDDNLSDFTCQAPRPDITPTE</sequence>
<evidence type="ECO:0000256" key="2">
    <source>
        <dbReference type="SAM" id="SignalP"/>
    </source>
</evidence>
<keyword evidence="4" id="KW-1185">Reference proteome</keyword>
<accession>A0A542DHW4</accession>
<dbReference type="SUPFAM" id="SSF74853">
    <property type="entry name" value="Lamin A/C globular tail domain"/>
    <property type="match status" value="1"/>
</dbReference>
<evidence type="ECO:0000256" key="1">
    <source>
        <dbReference type="SAM" id="MobiDB-lite"/>
    </source>
</evidence>
<comment type="caution">
    <text evidence="3">The sequence shown here is derived from an EMBL/GenBank/DDBJ whole genome shotgun (WGS) entry which is preliminary data.</text>
</comment>
<dbReference type="InterPro" id="IPR036415">
    <property type="entry name" value="Lamin_tail_dom_sf"/>
</dbReference>
<feature type="signal peptide" evidence="2">
    <location>
        <begin position="1"/>
        <end position="17"/>
    </location>
</feature>
<reference evidence="3 4" key="1">
    <citation type="submission" date="2019-06" db="EMBL/GenBank/DDBJ databases">
        <title>Sequencing the genomes of 1000 actinobacteria strains.</title>
        <authorList>
            <person name="Klenk H.-P."/>
        </authorList>
    </citation>
    <scope>NUCLEOTIDE SEQUENCE [LARGE SCALE GENOMIC DNA]</scope>
    <source>
        <strain evidence="3 4">DSM 45679</strain>
    </source>
</reference>
<protein>
    <recommendedName>
        <fullName evidence="5">Lamin tail-like protein</fullName>
    </recommendedName>
</protein>
<evidence type="ECO:0000313" key="4">
    <source>
        <dbReference type="Proteomes" id="UP000320876"/>
    </source>
</evidence>
<feature type="region of interest" description="Disordered" evidence="1">
    <location>
        <begin position="150"/>
        <end position="174"/>
    </location>
</feature>
<organism evidence="3 4">
    <name type="scientific">Amycolatopsis cihanbeyliensis</name>
    <dbReference type="NCBI Taxonomy" id="1128664"/>
    <lineage>
        <taxon>Bacteria</taxon>
        <taxon>Bacillati</taxon>
        <taxon>Actinomycetota</taxon>
        <taxon>Actinomycetes</taxon>
        <taxon>Pseudonocardiales</taxon>
        <taxon>Pseudonocardiaceae</taxon>
        <taxon>Amycolatopsis</taxon>
    </lineage>
</organism>
<feature type="chain" id="PRO_5022073392" description="Lamin tail-like protein" evidence="2">
    <location>
        <begin position="18"/>
        <end position="174"/>
    </location>
</feature>
<evidence type="ECO:0000313" key="3">
    <source>
        <dbReference type="EMBL" id="TQJ02672.1"/>
    </source>
</evidence>
<proteinExistence type="predicted"/>
<dbReference type="Proteomes" id="UP000320876">
    <property type="component" value="Unassembled WGS sequence"/>
</dbReference>
<gene>
    <name evidence="3" type="ORF">FB471_2408</name>
</gene>
<dbReference type="EMBL" id="VFML01000001">
    <property type="protein sequence ID" value="TQJ02672.1"/>
    <property type="molecule type" value="Genomic_DNA"/>
</dbReference>
<dbReference type="AlphaFoldDB" id="A0A542DHW4"/>
<evidence type="ECO:0008006" key="5">
    <source>
        <dbReference type="Google" id="ProtNLM"/>
    </source>
</evidence>
<keyword evidence="2" id="KW-0732">Signal</keyword>